<evidence type="ECO:0000313" key="2">
    <source>
        <dbReference type="EMBL" id="RNA45120.1"/>
    </source>
</evidence>
<name>A0A3M7TBY2_BRAPC</name>
<proteinExistence type="predicted"/>
<organism evidence="2 3">
    <name type="scientific">Brachionus plicatilis</name>
    <name type="common">Marine rotifer</name>
    <name type="synonym">Brachionus muelleri</name>
    <dbReference type="NCBI Taxonomy" id="10195"/>
    <lineage>
        <taxon>Eukaryota</taxon>
        <taxon>Metazoa</taxon>
        <taxon>Spiralia</taxon>
        <taxon>Gnathifera</taxon>
        <taxon>Rotifera</taxon>
        <taxon>Eurotatoria</taxon>
        <taxon>Monogononta</taxon>
        <taxon>Pseudotrocha</taxon>
        <taxon>Ploima</taxon>
        <taxon>Brachionidae</taxon>
        <taxon>Brachionus</taxon>
    </lineage>
</organism>
<comment type="caution">
    <text evidence="2">The sequence shown here is derived from an EMBL/GenBank/DDBJ whole genome shotgun (WGS) entry which is preliminary data.</text>
</comment>
<dbReference type="EMBL" id="REGN01000023">
    <property type="protein sequence ID" value="RNA45120.1"/>
    <property type="molecule type" value="Genomic_DNA"/>
</dbReference>
<dbReference type="OrthoDB" id="10665173at2759"/>
<reference evidence="2 3" key="1">
    <citation type="journal article" date="2018" name="Sci. Rep.">
        <title>Genomic signatures of local adaptation to the degree of environmental predictability in rotifers.</title>
        <authorList>
            <person name="Franch-Gras L."/>
            <person name="Hahn C."/>
            <person name="Garcia-Roger E.M."/>
            <person name="Carmona M.J."/>
            <person name="Serra M."/>
            <person name="Gomez A."/>
        </authorList>
    </citation>
    <scope>NUCLEOTIDE SEQUENCE [LARGE SCALE GENOMIC DNA]</scope>
    <source>
        <strain evidence="2">HYR1</strain>
    </source>
</reference>
<dbReference type="AlphaFoldDB" id="A0A3M7TBY2"/>
<evidence type="ECO:0000313" key="3">
    <source>
        <dbReference type="Proteomes" id="UP000276133"/>
    </source>
</evidence>
<feature type="compositionally biased region" description="Low complexity" evidence="1">
    <location>
        <begin position="106"/>
        <end position="117"/>
    </location>
</feature>
<sequence length="239" mass="27754">MHENFSNSNSNLTISISSIVSKPIKKRYVKSIAKKKKSILTHKKLYNQKAKVKIIQRDVVSKLTIDIKQIDLSDSLFRKQNKNSTENENISLNDNTVLNDEKMKTNKNLSHSNNSKSSKTENKNKTPTIIEVKCDESKENYNRKVIYINHFKSESKVYEKTEKNKKRITSYKSMENLESKETQCSKDNSKKVVMNKKDFISSVILNFKDPFYKSLFFPDKETDDCTKSKNLRDAYLALA</sequence>
<feature type="region of interest" description="Disordered" evidence="1">
    <location>
        <begin position="105"/>
        <end position="124"/>
    </location>
</feature>
<keyword evidence="3" id="KW-1185">Reference proteome</keyword>
<protein>
    <submittedName>
        <fullName evidence="2">Uncharacterized protein</fullName>
    </submittedName>
</protein>
<accession>A0A3M7TBY2</accession>
<dbReference type="Proteomes" id="UP000276133">
    <property type="component" value="Unassembled WGS sequence"/>
</dbReference>
<gene>
    <name evidence="2" type="ORF">BpHYR1_015920</name>
</gene>
<evidence type="ECO:0000256" key="1">
    <source>
        <dbReference type="SAM" id="MobiDB-lite"/>
    </source>
</evidence>